<dbReference type="GO" id="GO:0005774">
    <property type="term" value="C:vacuolar membrane"/>
    <property type="evidence" value="ECO:0007669"/>
    <property type="project" value="UniProtKB-SubCell"/>
</dbReference>
<dbReference type="VEuPathDB" id="FungiDB:MAPG_11024"/>
<dbReference type="OMA" id="YERELKW"/>
<reference evidence="9" key="3">
    <citation type="submission" date="2011-03" db="EMBL/GenBank/DDBJ databases">
        <title>Annotation of Magnaporthe poae ATCC 64411.</title>
        <authorList>
            <person name="Ma L.-J."/>
            <person name="Dead R."/>
            <person name="Young S.K."/>
            <person name="Zeng Q."/>
            <person name="Gargeya S."/>
            <person name="Fitzgerald M."/>
            <person name="Haas B."/>
            <person name="Abouelleil A."/>
            <person name="Alvarado L."/>
            <person name="Arachchi H.M."/>
            <person name="Berlin A."/>
            <person name="Brown A."/>
            <person name="Chapman S.B."/>
            <person name="Chen Z."/>
            <person name="Dunbar C."/>
            <person name="Freedman E."/>
            <person name="Gearin G."/>
            <person name="Gellesch M."/>
            <person name="Goldberg J."/>
            <person name="Griggs A."/>
            <person name="Gujja S."/>
            <person name="Heiman D."/>
            <person name="Howarth C."/>
            <person name="Larson L."/>
            <person name="Lui A."/>
            <person name="MacDonald P.J.P."/>
            <person name="Mehta T."/>
            <person name="Montmayeur A."/>
            <person name="Murphy C."/>
            <person name="Neiman D."/>
            <person name="Pearson M."/>
            <person name="Priest M."/>
            <person name="Roberts A."/>
            <person name="Saif S."/>
            <person name="Shea T."/>
            <person name="Shenoy N."/>
            <person name="Sisk P."/>
            <person name="Stolte C."/>
            <person name="Sykes S."/>
            <person name="Yandava C."/>
            <person name="Wortman J."/>
            <person name="Nusbaum C."/>
            <person name="Birren B."/>
        </authorList>
    </citation>
    <scope>NUCLEOTIDE SEQUENCE</scope>
    <source>
        <strain evidence="9">ATCC 64411</strain>
    </source>
</reference>
<dbReference type="CDD" id="cd14474">
    <property type="entry name" value="SPX_YDR089W"/>
    <property type="match status" value="1"/>
</dbReference>
<evidence type="ECO:0000256" key="6">
    <source>
        <dbReference type="SAM" id="MobiDB-lite"/>
    </source>
</evidence>
<keyword evidence="4 7" id="KW-1133">Transmembrane helix</keyword>
<feature type="region of interest" description="Disordered" evidence="6">
    <location>
        <begin position="297"/>
        <end position="363"/>
    </location>
</feature>
<evidence type="ECO:0000256" key="1">
    <source>
        <dbReference type="ARBA" id="ARBA00004128"/>
    </source>
</evidence>
<dbReference type="PANTHER" id="PTHR46140">
    <property type="entry name" value="VACUOLAR TRANSPORTER CHAPERONE 1-RELATED"/>
    <property type="match status" value="1"/>
</dbReference>
<dbReference type="PROSITE" id="PS51382">
    <property type="entry name" value="SPX"/>
    <property type="match status" value="1"/>
</dbReference>
<reference evidence="9" key="1">
    <citation type="submission" date="2010-05" db="EMBL/GenBank/DDBJ databases">
        <title>The Genome Sequence of Magnaporthe poae strain ATCC 64411.</title>
        <authorList>
            <consortium name="The Broad Institute Genome Sequencing Platform"/>
            <consortium name="Broad Institute Genome Sequencing Center for Infectious Disease"/>
            <person name="Ma L.-J."/>
            <person name="Dead R."/>
            <person name="Young S."/>
            <person name="Zeng Q."/>
            <person name="Koehrsen M."/>
            <person name="Alvarado L."/>
            <person name="Berlin A."/>
            <person name="Chapman S.B."/>
            <person name="Chen Z."/>
            <person name="Freedman E."/>
            <person name="Gellesch M."/>
            <person name="Goldberg J."/>
            <person name="Griggs A."/>
            <person name="Gujja S."/>
            <person name="Heilman E.R."/>
            <person name="Heiman D."/>
            <person name="Hepburn T."/>
            <person name="Howarth C."/>
            <person name="Jen D."/>
            <person name="Larson L."/>
            <person name="Mehta T."/>
            <person name="Neiman D."/>
            <person name="Pearson M."/>
            <person name="Roberts A."/>
            <person name="Saif S."/>
            <person name="Shea T."/>
            <person name="Shenoy N."/>
            <person name="Sisk P."/>
            <person name="Stolte C."/>
            <person name="Sykes S."/>
            <person name="Walk T."/>
            <person name="White J."/>
            <person name="Yandava C."/>
            <person name="Haas B."/>
            <person name="Nusbaum C."/>
            <person name="Birren B."/>
        </authorList>
    </citation>
    <scope>NUCLEOTIDE SEQUENCE</scope>
    <source>
        <strain evidence="9">ATCC 64411</strain>
    </source>
</reference>
<evidence type="ECO:0000256" key="3">
    <source>
        <dbReference type="ARBA" id="ARBA00022692"/>
    </source>
</evidence>
<dbReference type="EMBL" id="GL876979">
    <property type="protein sequence ID" value="KLU92077.1"/>
    <property type="molecule type" value="Genomic_DNA"/>
</dbReference>
<accession>A0A0C4EE59</accession>
<keyword evidence="2" id="KW-0926">Vacuole</keyword>
<reference evidence="10" key="4">
    <citation type="journal article" date="2015" name="G3 (Bethesda)">
        <title>Genome sequences of three phytopathogenic species of the Magnaporthaceae family of fungi.</title>
        <authorList>
            <person name="Okagaki L.H."/>
            <person name="Nunes C.C."/>
            <person name="Sailsbery J."/>
            <person name="Clay B."/>
            <person name="Brown D."/>
            <person name="John T."/>
            <person name="Oh Y."/>
            <person name="Young N."/>
            <person name="Fitzgerald M."/>
            <person name="Haas B.J."/>
            <person name="Zeng Q."/>
            <person name="Young S."/>
            <person name="Adiconis X."/>
            <person name="Fan L."/>
            <person name="Levin J.Z."/>
            <person name="Mitchell T.K."/>
            <person name="Okubara P.A."/>
            <person name="Farman M.L."/>
            <person name="Kohn L.M."/>
            <person name="Birren B."/>
            <person name="Ma L.-J."/>
            <person name="Dean R.A."/>
        </authorList>
    </citation>
    <scope>NUCLEOTIDE SEQUENCE</scope>
    <source>
        <strain evidence="10">ATCC 64411 / 73-15</strain>
    </source>
</reference>
<dbReference type="EMBL" id="ADBL01002712">
    <property type="status" value="NOT_ANNOTATED_CDS"/>
    <property type="molecule type" value="Genomic_DNA"/>
</dbReference>
<dbReference type="AlphaFoldDB" id="A0A0C4EE59"/>
<sequence length="443" mass="48674">MKYGEQFEHESVPEWSLHNIDYNTLKHHIKAHTTKGQGVRAIAIPGHQDAQLGKFEDDFYAELCRQHDRVGLFVASKADELSRRLQHLSDSIHSTLRQCARRKMSAKRQRRLMRYGQVAVQCGDEIRDLQRFVGAQVTAFGKILKKYRKWTGSQTLGARFKENVLSDSKGFTNRDFHQLETQYEDLINEIRAITPPDSDPVTPADRPTTPARRHSEQHQPEGIVVLPTDFGSHPQQQQQPTSYWNEYDNGSEAGDNDGGYVIYVNPENEEIRIPGFSALAALLSMPVEAAKAWLAARSSSERQPLLPTVGNTNDRTLHPEMAISGSYGTAAPHSRDEGACSAGPSMAAGYSGDEEDLDLASDGDTEFPHGYDARFAALPSINDQRIARLGCACAALGMTLTREGPAGQGVGLVNALVVYASFTGICILNGALLVLVVGNSSLQ</sequence>
<feature type="compositionally biased region" description="Acidic residues" evidence="6">
    <location>
        <begin position="352"/>
        <end position="363"/>
    </location>
</feature>
<organism evidence="10 11">
    <name type="scientific">Magnaporthiopsis poae (strain ATCC 64411 / 73-15)</name>
    <name type="common">Kentucky bluegrass fungus</name>
    <name type="synonym">Magnaporthe poae</name>
    <dbReference type="NCBI Taxonomy" id="644358"/>
    <lineage>
        <taxon>Eukaryota</taxon>
        <taxon>Fungi</taxon>
        <taxon>Dikarya</taxon>
        <taxon>Ascomycota</taxon>
        <taxon>Pezizomycotina</taxon>
        <taxon>Sordariomycetes</taxon>
        <taxon>Sordariomycetidae</taxon>
        <taxon>Magnaporthales</taxon>
        <taxon>Magnaporthaceae</taxon>
        <taxon>Magnaporthiopsis</taxon>
    </lineage>
</organism>
<dbReference type="OrthoDB" id="5588846at2759"/>
<evidence type="ECO:0000313" key="9">
    <source>
        <dbReference type="EMBL" id="KLU92077.1"/>
    </source>
</evidence>
<feature type="region of interest" description="Disordered" evidence="6">
    <location>
        <begin position="193"/>
        <end position="218"/>
    </location>
</feature>
<reference evidence="10" key="5">
    <citation type="submission" date="2015-06" db="UniProtKB">
        <authorList>
            <consortium name="EnsemblFungi"/>
        </authorList>
    </citation>
    <scope>IDENTIFICATION</scope>
    <source>
        <strain evidence="10">ATCC 64411</strain>
    </source>
</reference>
<evidence type="ECO:0000256" key="4">
    <source>
        <dbReference type="ARBA" id="ARBA00022989"/>
    </source>
</evidence>
<feature type="domain" description="SPX" evidence="8">
    <location>
        <begin position="1"/>
        <end position="161"/>
    </location>
</feature>
<evidence type="ECO:0000259" key="8">
    <source>
        <dbReference type="PROSITE" id="PS51382"/>
    </source>
</evidence>
<gene>
    <name evidence="9" type="ORF">MAPG_11024</name>
</gene>
<reference evidence="11" key="2">
    <citation type="submission" date="2010-05" db="EMBL/GenBank/DDBJ databases">
        <title>The genome sequence of Magnaporthe poae strain ATCC 64411.</title>
        <authorList>
            <person name="Ma L.-J."/>
            <person name="Dead R."/>
            <person name="Young S."/>
            <person name="Zeng Q."/>
            <person name="Koehrsen M."/>
            <person name="Alvarado L."/>
            <person name="Berlin A."/>
            <person name="Chapman S.B."/>
            <person name="Chen Z."/>
            <person name="Freedman E."/>
            <person name="Gellesch M."/>
            <person name="Goldberg J."/>
            <person name="Griggs A."/>
            <person name="Gujja S."/>
            <person name="Heilman E.R."/>
            <person name="Heiman D."/>
            <person name="Hepburn T."/>
            <person name="Howarth C."/>
            <person name="Jen D."/>
            <person name="Larson L."/>
            <person name="Mehta T."/>
            <person name="Neiman D."/>
            <person name="Pearson M."/>
            <person name="Roberts A."/>
            <person name="Saif S."/>
            <person name="Shea T."/>
            <person name="Shenoy N."/>
            <person name="Sisk P."/>
            <person name="Stolte C."/>
            <person name="Sykes S."/>
            <person name="Walk T."/>
            <person name="White J."/>
            <person name="Yandava C."/>
            <person name="Haas B."/>
            <person name="Nusbaum C."/>
            <person name="Birren B."/>
        </authorList>
    </citation>
    <scope>NUCLEOTIDE SEQUENCE [LARGE SCALE GENOMIC DNA]</scope>
    <source>
        <strain evidence="11">ATCC 64411 / 73-15</strain>
    </source>
</reference>
<protein>
    <recommendedName>
        <fullName evidence="8">SPX domain-containing protein</fullName>
    </recommendedName>
</protein>
<evidence type="ECO:0000256" key="5">
    <source>
        <dbReference type="ARBA" id="ARBA00023136"/>
    </source>
</evidence>
<dbReference type="InterPro" id="IPR051572">
    <property type="entry name" value="VTC_Complex_Subunit"/>
</dbReference>
<dbReference type="EnsemblFungi" id="MAPG_11024T0">
    <property type="protein sequence ID" value="MAPG_11024T0"/>
    <property type="gene ID" value="MAPG_11024"/>
</dbReference>
<evidence type="ECO:0000256" key="2">
    <source>
        <dbReference type="ARBA" id="ARBA00022554"/>
    </source>
</evidence>
<dbReference type="STRING" id="644358.A0A0C4EE59"/>
<dbReference type="eggNOG" id="ENOG502QSRA">
    <property type="taxonomic scope" value="Eukaryota"/>
</dbReference>
<keyword evidence="3 7" id="KW-0812">Transmembrane</keyword>
<dbReference type="Proteomes" id="UP000011715">
    <property type="component" value="Unassembled WGS sequence"/>
</dbReference>
<feature type="transmembrane region" description="Helical" evidence="7">
    <location>
        <begin position="416"/>
        <end position="437"/>
    </location>
</feature>
<evidence type="ECO:0000313" key="10">
    <source>
        <dbReference type="EnsemblFungi" id="MAPG_11024T0"/>
    </source>
</evidence>
<dbReference type="GO" id="GO:0006799">
    <property type="term" value="P:polyphosphate biosynthetic process"/>
    <property type="evidence" value="ECO:0007669"/>
    <property type="project" value="UniProtKB-ARBA"/>
</dbReference>
<comment type="subcellular location">
    <subcellularLocation>
        <location evidence="1">Vacuole membrane</location>
        <topology evidence="1">Multi-pass membrane protein</topology>
    </subcellularLocation>
</comment>
<evidence type="ECO:0000313" key="11">
    <source>
        <dbReference type="Proteomes" id="UP000011715"/>
    </source>
</evidence>
<dbReference type="Pfam" id="PF03105">
    <property type="entry name" value="SPX"/>
    <property type="match status" value="1"/>
</dbReference>
<proteinExistence type="predicted"/>
<evidence type="ECO:0000256" key="7">
    <source>
        <dbReference type="SAM" id="Phobius"/>
    </source>
</evidence>
<keyword evidence="11" id="KW-1185">Reference proteome</keyword>
<name>A0A0C4EE59_MAGP6</name>
<dbReference type="PANTHER" id="PTHR46140:SF1">
    <property type="entry name" value="VACUOLAR TRANSPORTER CHAPERONE COMPLEX SUBUNIT 4-RELATED"/>
    <property type="match status" value="1"/>
</dbReference>
<dbReference type="InterPro" id="IPR004331">
    <property type="entry name" value="SPX_dom"/>
</dbReference>
<dbReference type="EMBL" id="ADBL01002711">
    <property type="status" value="NOT_ANNOTATED_CDS"/>
    <property type="molecule type" value="Genomic_DNA"/>
</dbReference>
<keyword evidence="5 7" id="KW-0472">Membrane</keyword>